<proteinExistence type="predicted"/>
<keyword evidence="1" id="KW-1133">Transmembrane helix</keyword>
<feature type="transmembrane region" description="Helical" evidence="1">
    <location>
        <begin position="151"/>
        <end position="170"/>
    </location>
</feature>
<evidence type="ECO:0000256" key="1">
    <source>
        <dbReference type="SAM" id="Phobius"/>
    </source>
</evidence>
<accession>A0A6P2CQ44</accession>
<dbReference type="RefSeq" id="WP_162666113.1">
    <property type="nucleotide sequence ID" value="NZ_LR593886.1"/>
</dbReference>
<organism evidence="2 3">
    <name type="scientific">Gemmata massiliana</name>
    <dbReference type="NCBI Taxonomy" id="1210884"/>
    <lineage>
        <taxon>Bacteria</taxon>
        <taxon>Pseudomonadati</taxon>
        <taxon>Planctomycetota</taxon>
        <taxon>Planctomycetia</taxon>
        <taxon>Gemmatales</taxon>
        <taxon>Gemmataceae</taxon>
        <taxon>Gemmata</taxon>
    </lineage>
</organism>
<dbReference type="AlphaFoldDB" id="A0A6P2CQ44"/>
<dbReference type="KEGG" id="gms:SOIL9_66530"/>
<evidence type="ECO:0000313" key="2">
    <source>
        <dbReference type="EMBL" id="VTR91061.1"/>
    </source>
</evidence>
<name>A0A6P2CQ44_9BACT</name>
<protein>
    <recommendedName>
        <fullName evidence="4">DUF1772 domain-containing protein</fullName>
    </recommendedName>
</protein>
<gene>
    <name evidence="2" type="ORF">SOIL9_66530</name>
</gene>
<feature type="transmembrane region" description="Helical" evidence="1">
    <location>
        <begin position="69"/>
        <end position="89"/>
    </location>
</feature>
<keyword evidence="1" id="KW-0812">Transmembrane</keyword>
<keyword evidence="3" id="KW-1185">Reference proteome</keyword>
<sequence length="176" mass="19629">MPMEPVELAVAVGWVRLALWALILWSGVQLGAGLYEHRVVIPLWSVSPAPDTLGHRLADSGHTGSSMRFWPFVSPVVFLLAVLNAVLAWRHTGPAQPWWLFSSVLFIVESIATYAYFVPTMLSFMHRADTYTTEQLTRAVSRWCSLSTLRLWAAIPAWLAAVKAVTLLGGRDGWRL</sequence>
<reference evidence="2 3" key="1">
    <citation type="submission" date="2019-05" db="EMBL/GenBank/DDBJ databases">
        <authorList>
            <consortium name="Science for Life Laboratories"/>
        </authorList>
    </citation>
    <scope>NUCLEOTIDE SEQUENCE [LARGE SCALE GENOMIC DNA]</scope>
    <source>
        <strain evidence="2">Soil9</strain>
    </source>
</reference>
<evidence type="ECO:0008006" key="4">
    <source>
        <dbReference type="Google" id="ProtNLM"/>
    </source>
</evidence>
<keyword evidence="1" id="KW-0472">Membrane</keyword>
<evidence type="ECO:0000313" key="3">
    <source>
        <dbReference type="Proteomes" id="UP000464178"/>
    </source>
</evidence>
<feature type="transmembrane region" description="Helical" evidence="1">
    <location>
        <begin position="7"/>
        <end position="28"/>
    </location>
</feature>
<dbReference type="Proteomes" id="UP000464178">
    <property type="component" value="Chromosome"/>
</dbReference>
<dbReference type="EMBL" id="LR593886">
    <property type="protein sequence ID" value="VTR91061.1"/>
    <property type="molecule type" value="Genomic_DNA"/>
</dbReference>
<feature type="transmembrane region" description="Helical" evidence="1">
    <location>
        <begin position="98"/>
        <end position="117"/>
    </location>
</feature>